<dbReference type="AlphaFoldDB" id="A0AA35UXR2"/>
<organism evidence="1 2">
    <name type="scientific">Lactuca saligna</name>
    <name type="common">Willowleaf lettuce</name>
    <dbReference type="NCBI Taxonomy" id="75948"/>
    <lineage>
        <taxon>Eukaryota</taxon>
        <taxon>Viridiplantae</taxon>
        <taxon>Streptophyta</taxon>
        <taxon>Embryophyta</taxon>
        <taxon>Tracheophyta</taxon>
        <taxon>Spermatophyta</taxon>
        <taxon>Magnoliopsida</taxon>
        <taxon>eudicotyledons</taxon>
        <taxon>Gunneridae</taxon>
        <taxon>Pentapetalae</taxon>
        <taxon>asterids</taxon>
        <taxon>campanulids</taxon>
        <taxon>Asterales</taxon>
        <taxon>Asteraceae</taxon>
        <taxon>Cichorioideae</taxon>
        <taxon>Cichorieae</taxon>
        <taxon>Lactucinae</taxon>
        <taxon>Lactuca</taxon>
    </lineage>
</organism>
<dbReference type="Proteomes" id="UP001177003">
    <property type="component" value="Chromosome 0"/>
</dbReference>
<protein>
    <submittedName>
        <fullName evidence="1">Uncharacterized protein</fullName>
    </submittedName>
</protein>
<evidence type="ECO:0000313" key="1">
    <source>
        <dbReference type="EMBL" id="CAI9262776.1"/>
    </source>
</evidence>
<reference evidence="1" key="1">
    <citation type="submission" date="2023-04" db="EMBL/GenBank/DDBJ databases">
        <authorList>
            <person name="Vijverberg K."/>
            <person name="Xiong W."/>
            <person name="Schranz E."/>
        </authorList>
    </citation>
    <scope>NUCLEOTIDE SEQUENCE</scope>
</reference>
<evidence type="ECO:0000313" key="2">
    <source>
        <dbReference type="Proteomes" id="UP001177003"/>
    </source>
</evidence>
<dbReference type="EMBL" id="OX465086">
    <property type="protein sequence ID" value="CAI9262776.1"/>
    <property type="molecule type" value="Genomic_DNA"/>
</dbReference>
<sequence length="213" mass="24338">MNKVVDASVAVCTNTTERVDKLISDAITFMNNFQISFESNTMKANEAIANLSSSLKTEREKLLEVRTGITSDHEEFKSTISSEYSKLQEDLGWIAEKQVKDLLYERLVMKRSPASLCFASSFRGCFRIKQHHETRGRLAKEAISQTKNKSEYDPKGKEKILFEEPIVDNSGKEELDEDELKRRKACEAELDENQRIVREAEAKEKAKRSLGHT</sequence>
<keyword evidence="2" id="KW-1185">Reference proteome</keyword>
<accession>A0AA35UXR2</accession>
<gene>
    <name evidence="1" type="ORF">LSALG_LOCUS3498</name>
</gene>
<proteinExistence type="predicted"/>
<name>A0AA35UXR2_LACSI</name>